<dbReference type="GO" id="GO:0001755">
    <property type="term" value="P:neural crest cell migration"/>
    <property type="evidence" value="ECO:0007669"/>
    <property type="project" value="TreeGrafter"/>
</dbReference>
<dbReference type="EMBL" id="NHOQ01001703">
    <property type="protein sequence ID" value="PWA22553.1"/>
    <property type="molecule type" value="Genomic_DNA"/>
</dbReference>
<gene>
    <name evidence="4" type="ORF">CCH79_00015187</name>
</gene>
<protein>
    <recommendedName>
        <fullName evidence="3">Sema domain-containing protein</fullName>
    </recommendedName>
</protein>
<dbReference type="GO" id="GO:0043931">
    <property type="term" value="P:ossification involved in bone maturation"/>
    <property type="evidence" value="ECO:0007669"/>
    <property type="project" value="TreeGrafter"/>
</dbReference>
<evidence type="ECO:0000256" key="2">
    <source>
        <dbReference type="PROSITE-ProRule" id="PRU00352"/>
    </source>
</evidence>
<evidence type="ECO:0000259" key="3">
    <source>
        <dbReference type="PROSITE" id="PS51004"/>
    </source>
</evidence>
<dbReference type="Gene3D" id="2.130.10.10">
    <property type="entry name" value="YVTN repeat-like/Quinoprotein amine dehydrogenase"/>
    <property type="match status" value="1"/>
</dbReference>
<dbReference type="InterPro" id="IPR036352">
    <property type="entry name" value="Semap_dom_sf"/>
</dbReference>
<dbReference type="GO" id="GO:0045499">
    <property type="term" value="F:chemorepellent activity"/>
    <property type="evidence" value="ECO:0007669"/>
    <property type="project" value="TreeGrafter"/>
</dbReference>
<dbReference type="GO" id="GO:0007411">
    <property type="term" value="P:axon guidance"/>
    <property type="evidence" value="ECO:0007669"/>
    <property type="project" value="TreeGrafter"/>
</dbReference>
<accession>A0A315VI33</accession>
<name>A0A315VI33_GAMAF</name>
<dbReference type="InterPro" id="IPR015943">
    <property type="entry name" value="WD40/YVTN_repeat-like_dom_sf"/>
</dbReference>
<dbReference type="PANTHER" id="PTHR11036:SF135">
    <property type="entry name" value="SEMAPHORIN 4D ISOFORM X1-RELATED"/>
    <property type="match status" value="1"/>
</dbReference>
<dbReference type="InterPro" id="IPR001627">
    <property type="entry name" value="Semap_dom"/>
</dbReference>
<evidence type="ECO:0000313" key="4">
    <source>
        <dbReference type="EMBL" id="PWA22553.1"/>
    </source>
</evidence>
<reference evidence="4 5" key="1">
    <citation type="journal article" date="2018" name="G3 (Bethesda)">
        <title>A High-Quality Reference Genome for the Invasive Mosquitofish Gambusia affinis Using a Chicago Library.</title>
        <authorList>
            <person name="Hoffberg S.L."/>
            <person name="Troendle N.J."/>
            <person name="Glenn T.C."/>
            <person name="Mahmud O."/>
            <person name="Louha S."/>
            <person name="Chalopin D."/>
            <person name="Bennetzen J.L."/>
            <person name="Mauricio R."/>
        </authorList>
    </citation>
    <scope>NUCLEOTIDE SEQUENCE [LARGE SCALE GENOMIC DNA]</scope>
    <source>
        <strain evidence="4">NE01/NJP1002.9</strain>
        <tissue evidence="4">Muscle</tissue>
    </source>
</reference>
<sequence length="262" mass="28956">MPVGFFPSDVNLKLFKEPDFDGLSSALVREDIGQLFIGGRGKIITLSLDDITKKTSETNWMVSSEDKSLCQTKGKSIEDCDNYITMMHTLDDGRILVCGTKAFDPTCTHLIFKEGNVIMEDTTENGRGKIPFNPKERFASMMTAAKHYGRGAGCHLESLDVLPGPARIQRQSSGRGAVAVALTGHGPKHRLLSQIFCSLYQRMTWMKFFLISTLVTDIQVFTRSRLNILNSIISIIIIVTVLITDALSECQLETSSKETGLA</sequence>
<dbReference type="GO" id="GO:0030335">
    <property type="term" value="P:positive regulation of cell migration"/>
    <property type="evidence" value="ECO:0007669"/>
    <property type="project" value="TreeGrafter"/>
</dbReference>
<dbReference type="AlphaFoldDB" id="A0A315VI33"/>
<feature type="domain" description="Sema" evidence="3">
    <location>
        <begin position="1"/>
        <end position="262"/>
    </location>
</feature>
<dbReference type="InterPro" id="IPR027231">
    <property type="entry name" value="Semaphorin"/>
</dbReference>
<dbReference type="SUPFAM" id="SSF101912">
    <property type="entry name" value="Sema domain"/>
    <property type="match status" value="1"/>
</dbReference>
<dbReference type="GO" id="GO:0005615">
    <property type="term" value="C:extracellular space"/>
    <property type="evidence" value="ECO:0007669"/>
    <property type="project" value="TreeGrafter"/>
</dbReference>
<dbReference type="GO" id="GO:0000122">
    <property type="term" value="P:negative regulation of transcription by RNA polymerase II"/>
    <property type="evidence" value="ECO:0007669"/>
    <property type="project" value="TreeGrafter"/>
</dbReference>
<proteinExistence type="predicted"/>
<comment type="caution">
    <text evidence="4">The sequence shown here is derived from an EMBL/GenBank/DDBJ whole genome shotgun (WGS) entry which is preliminary data.</text>
</comment>
<dbReference type="GO" id="GO:0030215">
    <property type="term" value="F:semaphorin receptor binding"/>
    <property type="evidence" value="ECO:0007669"/>
    <property type="project" value="InterPro"/>
</dbReference>
<organism evidence="4 5">
    <name type="scientific">Gambusia affinis</name>
    <name type="common">Western mosquitofish</name>
    <name type="synonym">Heterandria affinis</name>
    <dbReference type="NCBI Taxonomy" id="33528"/>
    <lineage>
        <taxon>Eukaryota</taxon>
        <taxon>Metazoa</taxon>
        <taxon>Chordata</taxon>
        <taxon>Craniata</taxon>
        <taxon>Vertebrata</taxon>
        <taxon>Euteleostomi</taxon>
        <taxon>Actinopterygii</taxon>
        <taxon>Neopterygii</taxon>
        <taxon>Teleostei</taxon>
        <taxon>Neoteleostei</taxon>
        <taxon>Acanthomorphata</taxon>
        <taxon>Ovalentaria</taxon>
        <taxon>Atherinomorphae</taxon>
        <taxon>Cyprinodontiformes</taxon>
        <taxon>Poeciliidae</taxon>
        <taxon>Poeciliinae</taxon>
        <taxon>Gambusia</taxon>
    </lineage>
</organism>
<keyword evidence="5" id="KW-1185">Reference proteome</keyword>
<evidence type="ECO:0000313" key="5">
    <source>
        <dbReference type="Proteomes" id="UP000250572"/>
    </source>
</evidence>
<dbReference type="Proteomes" id="UP000250572">
    <property type="component" value="Unassembled WGS sequence"/>
</dbReference>
<dbReference type="PROSITE" id="PS51004">
    <property type="entry name" value="SEMA"/>
    <property type="match status" value="1"/>
</dbReference>
<dbReference type="GO" id="GO:0005886">
    <property type="term" value="C:plasma membrane"/>
    <property type="evidence" value="ECO:0007669"/>
    <property type="project" value="TreeGrafter"/>
</dbReference>
<evidence type="ECO:0000256" key="1">
    <source>
        <dbReference type="ARBA" id="ARBA00023180"/>
    </source>
</evidence>
<comment type="caution">
    <text evidence="2">Lacks conserved residue(s) required for the propagation of feature annotation.</text>
</comment>
<dbReference type="PANTHER" id="PTHR11036">
    <property type="entry name" value="SEMAPHORIN"/>
    <property type="match status" value="1"/>
</dbReference>
<dbReference type="GO" id="GO:0071526">
    <property type="term" value="P:semaphorin-plexin signaling pathway"/>
    <property type="evidence" value="ECO:0007669"/>
    <property type="project" value="TreeGrafter"/>
</dbReference>
<keyword evidence="1" id="KW-0325">Glycoprotein</keyword>